<reference evidence="2 3" key="1">
    <citation type="submission" date="2014-03" db="EMBL/GenBank/DDBJ databases">
        <title>Draft Genome Sequences of Four Burkholderia Strains.</title>
        <authorList>
            <person name="Liu X.Y."/>
            <person name="Li C.X."/>
            <person name="Xu J.H."/>
        </authorList>
    </citation>
    <scope>NUCLEOTIDE SEQUENCE [LARGE SCALE GENOMIC DNA]</scope>
    <source>
        <strain evidence="2 3">DSM 50014</strain>
    </source>
</reference>
<gene>
    <name evidence="2" type="ORF">BG61_35345</name>
</gene>
<sequence length="313" mass="33753">MQTNNKVPVDVFKTLTDAIESYLALAWKVVIALGGLVLVAYCYFESIMPEGLSLGDAFFLASASFSFACIALIGVGCGAFAALWLLKLIVVVRNHRLAGRGLPPASRLHRFVDSGSMMLMSFFVALPFAYLLIFVRDQTPDGRMQATLMFFATVGAFASIIFLIVPAQAQRRDVRFTVSICAMAVFGALVATRPALLNLAMVNLGVRSAPGQMLLFSSAEHDELAAIADASGVKVSFCKLPGTAMWGTRAVRAVWYGVGNSSYVRLFDEANASRDVLVRVDRTAMEVLRGDKIDFKCISAPSPTGRASDARPS</sequence>
<dbReference type="Proteomes" id="UP000027466">
    <property type="component" value="Unassembled WGS sequence"/>
</dbReference>
<feature type="transmembrane region" description="Helical" evidence="1">
    <location>
        <begin position="22"/>
        <end position="44"/>
    </location>
</feature>
<dbReference type="AlphaFoldDB" id="A0A069PEQ7"/>
<feature type="transmembrane region" description="Helical" evidence="1">
    <location>
        <begin position="56"/>
        <end position="86"/>
    </location>
</feature>
<keyword evidence="3" id="KW-1185">Reference proteome</keyword>
<dbReference type="RefSeq" id="WP_035942536.1">
    <property type="nucleotide sequence ID" value="NZ_CADFFX010000045.1"/>
</dbReference>
<evidence type="ECO:0000256" key="1">
    <source>
        <dbReference type="SAM" id="Phobius"/>
    </source>
</evidence>
<accession>A0A069PEQ7</accession>
<keyword evidence="1" id="KW-0812">Transmembrane</keyword>
<protein>
    <submittedName>
        <fullName evidence="2">Uncharacterized protein</fullName>
    </submittedName>
</protein>
<keyword evidence="1" id="KW-0472">Membrane</keyword>
<proteinExistence type="predicted"/>
<name>A0A069PEQ7_9BURK</name>
<dbReference type="EMBL" id="JFHC01000069">
    <property type="protein sequence ID" value="KDR39007.1"/>
    <property type="molecule type" value="Genomic_DNA"/>
</dbReference>
<feature type="transmembrane region" description="Helical" evidence="1">
    <location>
        <begin position="174"/>
        <end position="191"/>
    </location>
</feature>
<comment type="caution">
    <text evidence="2">The sequence shown here is derived from an EMBL/GenBank/DDBJ whole genome shotgun (WGS) entry which is preliminary data.</text>
</comment>
<evidence type="ECO:0000313" key="2">
    <source>
        <dbReference type="EMBL" id="KDR39007.1"/>
    </source>
</evidence>
<organism evidence="2 3">
    <name type="scientific">Caballeronia glathei</name>
    <dbReference type="NCBI Taxonomy" id="60547"/>
    <lineage>
        <taxon>Bacteria</taxon>
        <taxon>Pseudomonadati</taxon>
        <taxon>Pseudomonadota</taxon>
        <taxon>Betaproteobacteria</taxon>
        <taxon>Burkholderiales</taxon>
        <taxon>Burkholderiaceae</taxon>
        <taxon>Caballeronia</taxon>
    </lineage>
</organism>
<keyword evidence="1" id="KW-1133">Transmembrane helix</keyword>
<feature type="transmembrane region" description="Helical" evidence="1">
    <location>
        <begin position="117"/>
        <end position="135"/>
    </location>
</feature>
<evidence type="ECO:0000313" key="3">
    <source>
        <dbReference type="Proteomes" id="UP000027466"/>
    </source>
</evidence>
<feature type="transmembrane region" description="Helical" evidence="1">
    <location>
        <begin position="147"/>
        <end position="168"/>
    </location>
</feature>